<dbReference type="Gene3D" id="3.40.50.2300">
    <property type="match status" value="1"/>
</dbReference>
<dbReference type="GO" id="GO:0000160">
    <property type="term" value="P:phosphorelay signal transduction system"/>
    <property type="evidence" value="ECO:0007669"/>
    <property type="project" value="InterPro"/>
</dbReference>
<evidence type="ECO:0000259" key="4">
    <source>
        <dbReference type="PROSITE" id="PS50110"/>
    </source>
</evidence>
<dbReference type="AlphaFoldDB" id="A0A3A9ALK6"/>
<dbReference type="OrthoDB" id="9794370at2"/>
<evidence type="ECO:0000313" key="5">
    <source>
        <dbReference type="EMBL" id="RKI92470.1"/>
    </source>
</evidence>
<dbReference type="Proteomes" id="UP000280696">
    <property type="component" value="Unassembled WGS sequence"/>
</dbReference>
<comment type="caution">
    <text evidence="5">The sequence shown here is derived from an EMBL/GenBank/DDBJ whole genome shotgun (WGS) entry which is preliminary data.</text>
</comment>
<dbReference type="PANTHER" id="PTHR45566">
    <property type="entry name" value="HTH-TYPE TRANSCRIPTIONAL REGULATOR YHJB-RELATED"/>
    <property type="match status" value="1"/>
</dbReference>
<name>A0A3A9ALK6_9FIRM</name>
<dbReference type="EMBL" id="RAYQ01000005">
    <property type="protein sequence ID" value="RKI92470.1"/>
    <property type="molecule type" value="Genomic_DNA"/>
</dbReference>
<evidence type="ECO:0000256" key="2">
    <source>
        <dbReference type="ARBA" id="ARBA00024867"/>
    </source>
</evidence>
<dbReference type="PROSITE" id="PS50110">
    <property type="entry name" value="RESPONSE_REGULATORY"/>
    <property type="match status" value="1"/>
</dbReference>
<dbReference type="InterPro" id="IPR001789">
    <property type="entry name" value="Sig_transdc_resp-reg_receiver"/>
</dbReference>
<dbReference type="Pfam" id="PF00072">
    <property type="entry name" value="Response_reg"/>
    <property type="match status" value="1"/>
</dbReference>
<evidence type="ECO:0000313" key="6">
    <source>
        <dbReference type="Proteomes" id="UP000280696"/>
    </source>
</evidence>
<protein>
    <recommendedName>
        <fullName evidence="1">Stage 0 sporulation protein A homolog</fullName>
    </recommendedName>
</protein>
<keyword evidence="6" id="KW-1185">Reference proteome</keyword>
<dbReference type="SUPFAM" id="SSF52172">
    <property type="entry name" value="CheY-like"/>
    <property type="match status" value="1"/>
</dbReference>
<feature type="modified residue" description="4-aspartylphosphate" evidence="3">
    <location>
        <position position="59"/>
    </location>
</feature>
<accession>A0A3A9ALK6</accession>
<organism evidence="5 6">
    <name type="scientific">Parablautia intestinalis</name>
    <dbReference type="NCBI Taxonomy" id="2320100"/>
    <lineage>
        <taxon>Bacteria</taxon>
        <taxon>Bacillati</taxon>
        <taxon>Bacillota</taxon>
        <taxon>Clostridia</taxon>
        <taxon>Lachnospirales</taxon>
        <taxon>Lachnospiraceae</taxon>
        <taxon>Parablautia</taxon>
    </lineage>
</organism>
<dbReference type="SMART" id="SM00448">
    <property type="entry name" value="REC"/>
    <property type="match status" value="1"/>
</dbReference>
<evidence type="ECO:0000256" key="3">
    <source>
        <dbReference type="PROSITE-ProRule" id="PRU00169"/>
    </source>
</evidence>
<dbReference type="PANTHER" id="PTHR45566:SF1">
    <property type="entry name" value="HTH-TYPE TRANSCRIPTIONAL REGULATOR YHJB-RELATED"/>
    <property type="match status" value="1"/>
</dbReference>
<dbReference type="InterPro" id="IPR011006">
    <property type="entry name" value="CheY-like_superfamily"/>
</dbReference>
<sequence>MRIKMLKVMLLDDEALARIGLLHSINWEEHGYHIVGEAGNITDALALARQTKPDIVLVDIILRNENGLCFIEELQKTLPLTRFILISCADETEFYRKAISLHVDEFISKSDLSGQELLAKLDHTARKIYQERVIVSKDDTQDYEYINRHSTLSSYINQYLSRESTDTSLLIQKLSFYNITLYPAGYFLICLKLPQQKLPLKDTLEASIITLCYEILADLAEGYIFRDYQQHIIFFISAPKAPLSPKWKETLCYRLTSTIFECLNLHTVCGISKWMVSLKDFHTAWEQAIYACAQNYILPERKICFYEPENTPDAYICQLETEKEQALSIARISQMQMLLEYLEHIYRLSLDYPCCNIQVIQGVYLEILNHILNVLSISLLDFGSLVKEPILPAEFLSKHETLRQMHEALYALIMVLSGLSPDTGKNRLILEINEYKQSLKSAYFSCRYFFLCPFYAFLSQQIL</sequence>
<comment type="function">
    <text evidence="2">May play the central regulatory role in sporulation. It may be an element of the effector pathway responsible for the activation of sporulation genes in response to nutritional stress. Spo0A may act in concert with spo0H (a sigma factor) to control the expression of some genes that are critical to the sporulation process.</text>
</comment>
<gene>
    <name evidence="5" type="ORF">D7V94_07330</name>
</gene>
<reference evidence="5 6" key="1">
    <citation type="submission" date="2018-09" db="EMBL/GenBank/DDBJ databases">
        <title>Murine metabolic-syndrome-specific gut microbial biobank.</title>
        <authorList>
            <person name="Liu C."/>
        </authorList>
    </citation>
    <scope>NUCLEOTIDE SEQUENCE [LARGE SCALE GENOMIC DNA]</scope>
    <source>
        <strain evidence="5 6">0.1xD8-82</strain>
    </source>
</reference>
<feature type="domain" description="Response regulatory" evidence="4">
    <location>
        <begin position="7"/>
        <end position="124"/>
    </location>
</feature>
<proteinExistence type="predicted"/>
<evidence type="ECO:0000256" key="1">
    <source>
        <dbReference type="ARBA" id="ARBA00018672"/>
    </source>
</evidence>
<dbReference type="InterPro" id="IPR051015">
    <property type="entry name" value="EvgA-like"/>
</dbReference>
<keyword evidence="3" id="KW-0597">Phosphoprotein</keyword>
<dbReference type="CDD" id="cd17536">
    <property type="entry name" value="REC_YesN-like"/>
    <property type="match status" value="1"/>
</dbReference>